<comment type="caution">
    <text evidence="1">The sequence shown here is derived from an EMBL/GenBank/DDBJ whole genome shotgun (WGS) entry which is preliminary data.</text>
</comment>
<organism evidence="1 2">
    <name type="scientific">Haematococcus lacustris</name>
    <name type="common">Green alga</name>
    <name type="synonym">Haematococcus pluvialis</name>
    <dbReference type="NCBI Taxonomy" id="44745"/>
    <lineage>
        <taxon>Eukaryota</taxon>
        <taxon>Viridiplantae</taxon>
        <taxon>Chlorophyta</taxon>
        <taxon>core chlorophytes</taxon>
        <taxon>Chlorophyceae</taxon>
        <taxon>CS clade</taxon>
        <taxon>Chlamydomonadales</taxon>
        <taxon>Haematococcaceae</taxon>
        <taxon>Haematococcus</taxon>
    </lineage>
</organism>
<name>A0A699ZCX5_HAELA</name>
<keyword evidence="2" id="KW-1185">Reference proteome</keyword>
<gene>
    <name evidence="1" type="ORF">HaLaN_16597</name>
</gene>
<evidence type="ECO:0000313" key="2">
    <source>
        <dbReference type="Proteomes" id="UP000485058"/>
    </source>
</evidence>
<proteinExistence type="predicted"/>
<dbReference type="Proteomes" id="UP000485058">
    <property type="component" value="Unassembled WGS sequence"/>
</dbReference>
<protein>
    <submittedName>
        <fullName evidence="1">Uncharacterized protein</fullName>
    </submittedName>
</protein>
<accession>A0A699ZCX5</accession>
<reference evidence="1 2" key="1">
    <citation type="submission" date="2020-02" db="EMBL/GenBank/DDBJ databases">
        <title>Draft genome sequence of Haematococcus lacustris strain NIES-144.</title>
        <authorList>
            <person name="Morimoto D."/>
            <person name="Nakagawa S."/>
            <person name="Yoshida T."/>
            <person name="Sawayama S."/>
        </authorList>
    </citation>
    <scope>NUCLEOTIDE SEQUENCE [LARGE SCALE GENOMIC DNA]</scope>
    <source>
        <strain evidence="1 2">NIES-144</strain>
    </source>
</reference>
<evidence type="ECO:0000313" key="1">
    <source>
        <dbReference type="EMBL" id="GFH19625.1"/>
    </source>
</evidence>
<dbReference type="AlphaFoldDB" id="A0A699ZCX5"/>
<dbReference type="EMBL" id="BLLF01001493">
    <property type="protein sequence ID" value="GFH19625.1"/>
    <property type="molecule type" value="Genomic_DNA"/>
</dbReference>
<sequence>MAVDQKAFAHILDMADSS</sequence>